<gene>
    <name evidence="1" type="primary">Acey_s0272.g959</name>
    <name evidence="1" type="ORF">Y032_0272g959</name>
</gene>
<dbReference type="EMBL" id="JARK01001608">
    <property type="protein sequence ID" value="EYB86893.1"/>
    <property type="molecule type" value="Genomic_DNA"/>
</dbReference>
<evidence type="ECO:0000313" key="2">
    <source>
        <dbReference type="Proteomes" id="UP000024635"/>
    </source>
</evidence>
<reference evidence="2" key="1">
    <citation type="journal article" date="2015" name="Nat. Genet.">
        <title>The genome and transcriptome of the zoonotic hookworm Ancylostoma ceylanicum identify infection-specific gene families.</title>
        <authorList>
            <person name="Schwarz E.M."/>
            <person name="Hu Y."/>
            <person name="Antoshechkin I."/>
            <person name="Miller M.M."/>
            <person name="Sternberg P.W."/>
            <person name="Aroian R.V."/>
        </authorList>
    </citation>
    <scope>NUCLEOTIDE SEQUENCE</scope>
    <source>
        <strain evidence="2">HY135</strain>
    </source>
</reference>
<keyword evidence="2" id="KW-1185">Reference proteome</keyword>
<sequence>MKLVRSPSKTGKTVEYKRTSGADANVRLNIKSKLYAHISLIFIVCQIRGVVRSHRPPCRVAYCWQSPNSQPAEF</sequence>
<organism evidence="1 2">
    <name type="scientific">Ancylostoma ceylanicum</name>
    <dbReference type="NCBI Taxonomy" id="53326"/>
    <lineage>
        <taxon>Eukaryota</taxon>
        <taxon>Metazoa</taxon>
        <taxon>Ecdysozoa</taxon>
        <taxon>Nematoda</taxon>
        <taxon>Chromadorea</taxon>
        <taxon>Rhabditida</taxon>
        <taxon>Rhabditina</taxon>
        <taxon>Rhabditomorpha</taxon>
        <taxon>Strongyloidea</taxon>
        <taxon>Ancylostomatidae</taxon>
        <taxon>Ancylostomatinae</taxon>
        <taxon>Ancylostoma</taxon>
    </lineage>
</organism>
<dbReference type="AlphaFoldDB" id="A0A016S8B4"/>
<dbReference type="Proteomes" id="UP000024635">
    <property type="component" value="Unassembled WGS sequence"/>
</dbReference>
<comment type="caution">
    <text evidence="1">The sequence shown here is derived from an EMBL/GenBank/DDBJ whole genome shotgun (WGS) entry which is preliminary data.</text>
</comment>
<proteinExistence type="predicted"/>
<protein>
    <submittedName>
        <fullName evidence="1">Uncharacterized protein</fullName>
    </submittedName>
</protein>
<name>A0A016S8B4_9BILA</name>
<accession>A0A016S8B4</accession>
<evidence type="ECO:0000313" key="1">
    <source>
        <dbReference type="EMBL" id="EYB86893.1"/>
    </source>
</evidence>